<keyword evidence="2" id="KW-1185">Reference proteome</keyword>
<reference evidence="1" key="1">
    <citation type="journal article" date="2021" name="Nat. Commun.">
        <title>Genetic determinants of endophytism in the Arabidopsis root mycobiome.</title>
        <authorList>
            <person name="Mesny F."/>
            <person name="Miyauchi S."/>
            <person name="Thiergart T."/>
            <person name="Pickel B."/>
            <person name="Atanasova L."/>
            <person name="Karlsson M."/>
            <person name="Huettel B."/>
            <person name="Barry K.W."/>
            <person name="Haridas S."/>
            <person name="Chen C."/>
            <person name="Bauer D."/>
            <person name="Andreopoulos W."/>
            <person name="Pangilinan J."/>
            <person name="LaButti K."/>
            <person name="Riley R."/>
            <person name="Lipzen A."/>
            <person name="Clum A."/>
            <person name="Drula E."/>
            <person name="Henrissat B."/>
            <person name="Kohler A."/>
            <person name="Grigoriev I.V."/>
            <person name="Martin F.M."/>
            <person name="Hacquard S."/>
        </authorList>
    </citation>
    <scope>NUCLEOTIDE SEQUENCE</scope>
    <source>
        <strain evidence="1">MPI-CAGE-CH-0230</strain>
    </source>
</reference>
<evidence type="ECO:0000313" key="2">
    <source>
        <dbReference type="Proteomes" id="UP000756346"/>
    </source>
</evidence>
<dbReference type="EMBL" id="JAGTJQ010000004">
    <property type="protein sequence ID" value="KAH7033552.1"/>
    <property type="molecule type" value="Genomic_DNA"/>
</dbReference>
<comment type="caution">
    <text evidence="1">The sequence shown here is derived from an EMBL/GenBank/DDBJ whole genome shotgun (WGS) entry which is preliminary data.</text>
</comment>
<gene>
    <name evidence="1" type="ORF">B0I36DRAFT_110381</name>
</gene>
<organism evidence="1 2">
    <name type="scientific">Microdochium trichocladiopsis</name>
    <dbReference type="NCBI Taxonomy" id="1682393"/>
    <lineage>
        <taxon>Eukaryota</taxon>
        <taxon>Fungi</taxon>
        <taxon>Dikarya</taxon>
        <taxon>Ascomycota</taxon>
        <taxon>Pezizomycotina</taxon>
        <taxon>Sordariomycetes</taxon>
        <taxon>Xylariomycetidae</taxon>
        <taxon>Xylariales</taxon>
        <taxon>Microdochiaceae</taxon>
        <taxon>Microdochium</taxon>
    </lineage>
</organism>
<dbReference type="GeneID" id="70177417"/>
<sequence>MSASRLFTWTWPRARKINMTAEPGHLSRSWPANPYLQAGHEHTVHRSTSSAREWAGRGIFPKCGGGAISPPLLRLVPRLGQAKKQPGVQRRRFHSSRGLTLLAGQGRFTQLSRVSVLASSVWSIRVVRGSSWDCQHWHPALVRTGRPAPSAHTVSWQAACIMHP</sequence>
<name>A0A9P9BVP8_9PEZI</name>
<evidence type="ECO:0000313" key="1">
    <source>
        <dbReference type="EMBL" id="KAH7033552.1"/>
    </source>
</evidence>
<dbReference type="RefSeq" id="XP_046014384.1">
    <property type="nucleotide sequence ID" value="XM_046147871.1"/>
</dbReference>
<dbReference type="Proteomes" id="UP000756346">
    <property type="component" value="Unassembled WGS sequence"/>
</dbReference>
<dbReference type="AlphaFoldDB" id="A0A9P9BVP8"/>
<proteinExistence type="predicted"/>
<protein>
    <submittedName>
        <fullName evidence="1">Uncharacterized protein</fullName>
    </submittedName>
</protein>
<accession>A0A9P9BVP8</accession>